<dbReference type="AlphaFoldDB" id="A0A9J8CBG8"/>
<evidence type="ECO:0000256" key="2">
    <source>
        <dbReference type="SAM" id="Phobius"/>
    </source>
</evidence>
<keyword evidence="4" id="KW-1185">Reference proteome</keyword>
<keyword evidence="2" id="KW-1133">Transmembrane helix</keyword>
<dbReference type="Ensembl" id="ENSCCRT00000149251.1">
    <property type="protein sequence ID" value="ENSCCRP00000166583.1"/>
    <property type="gene ID" value="ENSCCRG00000079148.1"/>
</dbReference>
<name>A0A9J8CBG8_CYPCA</name>
<protein>
    <submittedName>
        <fullName evidence="3">Si:dkey-87o1.2</fullName>
    </submittedName>
</protein>
<feature type="compositionally biased region" description="Basic and acidic residues" evidence="1">
    <location>
        <begin position="104"/>
        <end position="157"/>
    </location>
</feature>
<dbReference type="GeneTree" id="ENSGT00390000015721"/>
<proteinExistence type="predicted"/>
<feature type="transmembrane region" description="Helical" evidence="2">
    <location>
        <begin position="31"/>
        <end position="52"/>
    </location>
</feature>
<feature type="region of interest" description="Disordered" evidence="1">
    <location>
        <begin position="104"/>
        <end position="159"/>
    </location>
</feature>
<sequence length="193" mass="21480">MMEGSRGSWTGFTTFQSLARAGVATDNQRMRAISAVLFLALCALLVIIYQAVQQELHIRSLKTRIAVSDNQVKLKEDGILGAKTKLEEMNKSLNPLITQRDQLKKQKDDIKTGNANSEKELGTCQAEKGKLEKQSTETKDSLQKLKENQEAEGKKAEEEIEGLKQQILQRDLKICKFVDTALDEAKKLCAGAI</sequence>
<evidence type="ECO:0000313" key="4">
    <source>
        <dbReference type="Proteomes" id="UP001108240"/>
    </source>
</evidence>
<reference evidence="3" key="2">
    <citation type="submission" date="2025-09" db="UniProtKB">
        <authorList>
            <consortium name="Ensembl"/>
        </authorList>
    </citation>
    <scope>IDENTIFICATION</scope>
</reference>
<keyword evidence="2" id="KW-0812">Transmembrane</keyword>
<evidence type="ECO:0000313" key="3">
    <source>
        <dbReference type="Ensembl" id="ENSCCRP00000166583.1"/>
    </source>
</evidence>
<organism evidence="3 4">
    <name type="scientific">Cyprinus carpio carpio</name>
    <dbReference type="NCBI Taxonomy" id="630221"/>
    <lineage>
        <taxon>Eukaryota</taxon>
        <taxon>Metazoa</taxon>
        <taxon>Chordata</taxon>
        <taxon>Craniata</taxon>
        <taxon>Vertebrata</taxon>
        <taxon>Euteleostomi</taxon>
        <taxon>Actinopterygii</taxon>
        <taxon>Neopterygii</taxon>
        <taxon>Teleostei</taxon>
        <taxon>Ostariophysi</taxon>
        <taxon>Cypriniformes</taxon>
        <taxon>Cyprinidae</taxon>
        <taxon>Cyprininae</taxon>
        <taxon>Cyprinus</taxon>
    </lineage>
</organism>
<reference evidence="3" key="1">
    <citation type="submission" date="2025-08" db="UniProtKB">
        <authorList>
            <consortium name="Ensembl"/>
        </authorList>
    </citation>
    <scope>IDENTIFICATION</scope>
</reference>
<dbReference type="Proteomes" id="UP001108240">
    <property type="component" value="Unplaced"/>
</dbReference>
<evidence type="ECO:0000256" key="1">
    <source>
        <dbReference type="SAM" id="MobiDB-lite"/>
    </source>
</evidence>
<keyword evidence="2" id="KW-0472">Membrane</keyword>
<dbReference type="OMA" id="QASHYFL"/>
<accession>A0A9J8CBG8</accession>